<comment type="caution">
    <text evidence="1">The sequence shown here is derived from an EMBL/GenBank/DDBJ whole genome shotgun (WGS) entry which is preliminary data.</text>
</comment>
<dbReference type="EMBL" id="LXPE01000003">
    <property type="protein sequence ID" value="OBA28650.1"/>
    <property type="molecule type" value="Genomic_DNA"/>
</dbReference>
<sequence>MSQYDFIYDDASSIKVPFYTELRSMFNKRFYAFSSMESMELFEKSQNKMDKPSSIQRLDNSQYIGIPLFECRMKKDASYIFNKKRNNLIIYKYIVLPNDENDTQRKHLMSVFLENKEYEFVCNNEEHKISIYKVVYSEVNNKSGMLSMATARTYTLKFRNDPIVMTFLTYDDYVQVEGSLFPNSKWIYNDNLGDVKIDDFFMEDNFKLMLEDKSIVCEFDNKDRSNKWVRHTLDEYMGLLKIADNTNPPAFPSNEKVQYHDNSLLSEFSEKAICMTFVLIARQKYRLRAMRVTGQNNGYSMTPTIINGTIVLVPHVI</sequence>
<reference evidence="2" key="1">
    <citation type="journal article" date="2016" name="Proc. Natl. Acad. Sci. U.S.A.">
        <title>Comparative genomics of biotechnologically important yeasts.</title>
        <authorList>
            <person name="Riley R."/>
            <person name="Haridas S."/>
            <person name="Wolfe K.H."/>
            <person name="Lopes M.R."/>
            <person name="Hittinger C.T."/>
            <person name="Goeker M."/>
            <person name="Salamov A.A."/>
            <person name="Wisecaver J.H."/>
            <person name="Long T.M."/>
            <person name="Calvey C.H."/>
            <person name="Aerts A.L."/>
            <person name="Barry K.W."/>
            <person name="Choi C."/>
            <person name="Clum A."/>
            <person name="Coughlan A.Y."/>
            <person name="Deshpande S."/>
            <person name="Douglass A.P."/>
            <person name="Hanson S.J."/>
            <person name="Klenk H.-P."/>
            <person name="LaButti K.M."/>
            <person name="Lapidus A."/>
            <person name="Lindquist E.A."/>
            <person name="Lipzen A.M."/>
            <person name="Meier-Kolthoff J.P."/>
            <person name="Ohm R.A."/>
            <person name="Otillar R.P."/>
            <person name="Pangilinan J.L."/>
            <person name="Peng Y."/>
            <person name="Rokas A."/>
            <person name="Rosa C.A."/>
            <person name="Scheuner C."/>
            <person name="Sibirny A.A."/>
            <person name="Slot J.C."/>
            <person name="Stielow J.B."/>
            <person name="Sun H."/>
            <person name="Kurtzman C.P."/>
            <person name="Blackwell M."/>
            <person name="Grigoriev I.V."/>
            <person name="Jeffries T.W."/>
        </authorList>
    </citation>
    <scope>NUCLEOTIDE SEQUENCE [LARGE SCALE GENOMIC DNA]</scope>
    <source>
        <strain evidence="2">NRRL Y-1626</strain>
    </source>
</reference>
<dbReference type="OrthoDB" id="3970584at2759"/>
<protein>
    <submittedName>
        <fullName evidence="1">Uncharacterized protein</fullName>
    </submittedName>
</protein>
<accession>A0A1B7TIS0</accession>
<dbReference type="Proteomes" id="UP000092321">
    <property type="component" value="Unassembled WGS sequence"/>
</dbReference>
<organism evidence="1 2">
    <name type="scientific">Hanseniaspora valbyensis NRRL Y-1626</name>
    <dbReference type="NCBI Taxonomy" id="766949"/>
    <lineage>
        <taxon>Eukaryota</taxon>
        <taxon>Fungi</taxon>
        <taxon>Dikarya</taxon>
        <taxon>Ascomycota</taxon>
        <taxon>Saccharomycotina</taxon>
        <taxon>Saccharomycetes</taxon>
        <taxon>Saccharomycodales</taxon>
        <taxon>Saccharomycodaceae</taxon>
        <taxon>Hanseniaspora</taxon>
    </lineage>
</organism>
<evidence type="ECO:0000313" key="2">
    <source>
        <dbReference type="Proteomes" id="UP000092321"/>
    </source>
</evidence>
<keyword evidence="2" id="KW-1185">Reference proteome</keyword>
<evidence type="ECO:0000313" key="1">
    <source>
        <dbReference type="EMBL" id="OBA28650.1"/>
    </source>
</evidence>
<proteinExistence type="predicted"/>
<dbReference type="AlphaFoldDB" id="A0A1B7TIS0"/>
<gene>
    <name evidence="1" type="ORF">HANVADRAFT_47315</name>
</gene>
<name>A0A1B7TIS0_9ASCO</name>